<evidence type="ECO:0000313" key="1">
    <source>
        <dbReference type="EMBL" id="HDW51367.1"/>
    </source>
</evidence>
<dbReference type="AlphaFoldDB" id="A0A7C1F2M4"/>
<gene>
    <name evidence="1" type="ORF">ENQ35_01265</name>
</gene>
<dbReference type="EMBL" id="DSMV01000084">
    <property type="protein sequence ID" value="HDW51367.1"/>
    <property type="molecule type" value="Genomic_DNA"/>
</dbReference>
<name>A0A7C1F2M4_9THEO</name>
<sequence length="156" mass="17718">MLARVSLPGKNGGHGIITWRLLFFGCRPVPLPAVVAAIKTGRLSGDRPPALKRLIELPFFGGLEAFVYYGEDRVGRRVYAFWCHGDPVLLRKFFSAREILLGEEGWKLRPVPEPGGGIFFPLFWCLGRAGCPLGRWFFWRSVVRYYSELVRFAEEA</sequence>
<comment type="caution">
    <text evidence="1">The sequence shown here is derived from an EMBL/GenBank/DDBJ whole genome shotgun (WGS) entry which is preliminary data.</text>
</comment>
<protein>
    <submittedName>
        <fullName evidence="1">DUF3189 family protein</fullName>
    </submittedName>
</protein>
<accession>A0A7C1F2M4</accession>
<reference evidence="1" key="1">
    <citation type="journal article" date="2020" name="mSystems">
        <title>Genome- and Community-Level Interaction Insights into Carbon Utilization and Element Cycling Functions of Hydrothermarchaeota in Hydrothermal Sediment.</title>
        <authorList>
            <person name="Zhou Z."/>
            <person name="Liu Y."/>
            <person name="Xu W."/>
            <person name="Pan J."/>
            <person name="Luo Z.H."/>
            <person name="Li M."/>
        </authorList>
    </citation>
    <scope>NUCLEOTIDE SEQUENCE [LARGE SCALE GENOMIC DNA]</scope>
    <source>
        <strain evidence="1">SpSt-301</strain>
    </source>
</reference>
<proteinExistence type="predicted"/>
<organism evidence="1">
    <name type="scientific">Ammonifex degensii</name>
    <dbReference type="NCBI Taxonomy" id="42838"/>
    <lineage>
        <taxon>Bacteria</taxon>
        <taxon>Bacillati</taxon>
        <taxon>Bacillota</taxon>
        <taxon>Clostridia</taxon>
        <taxon>Thermoanaerobacterales</taxon>
        <taxon>Thermoanaerobacteraceae</taxon>
        <taxon>Ammonifex</taxon>
    </lineage>
</organism>